<evidence type="ECO:0000313" key="4">
    <source>
        <dbReference type="Proteomes" id="UP001386955"/>
    </source>
</evidence>
<dbReference type="PROSITE" id="PS50222">
    <property type="entry name" value="EF_HAND_2"/>
    <property type="match status" value="1"/>
</dbReference>
<dbReference type="AlphaFoldDB" id="A0AAN9WYY1"/>
<dbReference type="InterPro" id="IPR018247">
    <property type="entry name" value="EF_Hand_1_Ca_BS"/>
</dbReference>
<comment type="caution">
    <text evidence="3">The sequence shown here is derived from an EMBL/GenBank/DDBJ whole genome shotgun (WGS) entry which is preliminary data.</text>
</comment>
<sequence>MPVIIPNSRIIIGESDIRSKGVGADDDVVEKIMKKLREADGDKDGRYNKNELKSAMRNLGALFPGWRAQRCLANADLNNDGLISGHEIDILVKYLRSVGF</sequence>
<dbReference type="Proteomes" id="UP001386955">
    <property type="component" value="Unassembled WGS sequence"/>
</dbReference>
<dbReference type="InterPro" id="IPR002048">
    <property type="entry name" value="EF_hand_dom"/>
</dbReference>
<evidence type="ECO:0000259" key="2">
    <source>
        <dbReference type="PROSITE" id="PS50222"/>
    </source>
</evidence>
<reference evidence="3 4" key="1">
    <citation type="submission" date="2024-01" db="EMBL/GenBank/DDBJ databases">
        <title>The genomes of 5 underutilized Papilionoideae crops provide insights into root nodulation and disease resistanc.</title>
        <authorList>
            <person name="Jiang F."/>
        </authorList>
    </citation>
    <scope>NUCLEOTIDE SEQUENCE [LARGE SCALE GENOMIC DNA]</scope>
    <source>
        <strain evidence="3">DUOXIRENSHENG_FW03</strain>
        <tissue evidence="3">Leaves</tissue>
    </source>
</reference>
<dbReference type="SMART" id="SM00054">
    <property type="entry name" value="EFh"/>
    <property type="match status" value="2"/>
</dbReference>
<evidence type="ECO:0000256" key="1">
    <source>
        <dbReference type="ARBA" id="ARBA00022837"/>
    </source>
</evidence>
<dbReference type="SUPFAM" id="SSF47473">
    <property type="entry name" value="EF-hand"/>
    <property type="match status" value="1"/>
</dbReference>
<accession>A0AAN9WYY1</accession>
<organism evidence="3 4">
    <name type="scientific">Psophocarpus tetragonolobus</name>
    <name type="common">Winged bean</name>
    <name type="synonym">Dolichos tetragonolobus</name>
    <dbReference type="NCBI Taxonomy" id="3891"/>
    <lineage>
        <taxon>Eukaryota</taxon>
        <taxon>Viridiplantae</taxon>
        <taxon>Streptophyta</taxon>
        <taxon>Embryophyta</taxon>
        <taxon>Tracheophyta</taxon>
        <taxon>Spermatophyta</taxon>
        <taxon>Magnoliopsida</taxon>
        <taxon>eudicotyledons</taxon>
        <taxon>Gunneridae</taxon>
        <taxon>Pentapetalae</taxon>
        <taxon>rosids</taxon>
        <taxon>fabids</taxon>
        <taxon>Fabales</taxon>
        <taxon>Fabaceae</taxon>
        <taxon>Papilionoideae</taxon>
        <taxon>50 kb inversion clade</taxon>
        <taxon>NPAAA clade</taxon>
        <taxon>indigoferoid/millettioid clade</taxon>
        <taxon>Phaseoleae</taxon>
        <taxon>Psophocarpus</taxon>
    </lineage>
</organism>
<protein>
    <recommendedName>
        <fullName evidence="2">EF-hand domain-containing protein</fullName>
    </recommendedName>
</protein>
<keyword evidence="1" id="KW-0106">Calcium</keyword>
<dbReference type="Gene3D" id="1.10.238.10">
    <property type="entry name" value="EF-hand"/>
    <property type="match status" value="1"/>
</dbReference>
<dbReference type="EMBL" id="JAYMYS010000008">
    <property type="protein sequence ID" value="KAK7383128.1"/>
    <property type="molecule type" value="Genomic_DNA"/>
</dbReference>
<evidence type="ECO:0000313" key="3">
    <source>
        <dbReference type="EMBL" id="KAK7383128.1"/>
    </source>
</evidence>
<keyword evidence="4" id="KW-1185">Reference proteome</keyword>
<name>A0AAN9WYY1_PSOTE</name>
<dbReference type="GO" id="GO:0005509">
    <property type="term" value="F:calcium ion binding"/>
    <property type="evidence" value="ECO:0007669"/>
    <property type="project" value="InterPro"/>
</dbReference>
<dbReference type="PROSITE" id="PS00018">
    <property type="entry name" value="EF_HAND_1"/>
    <property type="match status" value="1"/>
</dbReference>
<dbReference type="InterPro" id="IPR011992">
    <property type="entry name" value="EF-hand-dom_pair"/>
</dbReference>
<proteinExistence type="predicted"/>
<feature type="domain" description="EF-hand" evidence="2">
    <location>
        <begin position="27"/>
        <end position="62"/>
    </location>
</feature>
<gene>
    <name evidence="3" type="ORF">VNO78_28799</name>
</gene>